<dbReference type="Pfam" id="PF01428">
    <property type="entry name" value="zf-AN1"/>
    <property type="match status" value="2"/>
</dbReference>
<feature type="domain" description="AN1-type" evidence="4">
    <location>
        <begin position="61"/>
        <end position="106"/>
    </location>
</feature>
<keyword evidence="1" id="KW-0479">Metal-binding</keyword>
<dbReference type="SMART" id="SM00154">
    <property type="entry name" value="ZnF_AN1"/>
    <property type="match status" value="2"/>
</dbReference>
<sequence>MSELLNVGNCCFLCSQIDFLPTLCPFCQNQFCKNHVQHEAHSCSAANRTDPVESFTKLQRCTLDGCKNPSLNASRSSSIPTCKACQGSFCVEHREPPSHSCSTKQGAPEPTRNETARALLAKNFTSNPSSKLPVKRRIPAKPIDPAKLAQFRKLELMKLRQLASPLDSKLQKTTIPVDQRRFFKASMDSKPTRDLWVEKVCAPVPSGCPLFYCHLQNVMTGKAFDLLAAQFGIPNAETDKYQLSQVSDEAEQLGPLLYDQPLADQVEDGGELVLSIKG</sequence>
<name>A0ABQ8QHM8_9AGAR</name>
<gene>
    <name evidence="5" type="ORF">F5050DRAFT_1316183</name>
</gene>
<accession>A0ABQ8QHM8</accession>
<keyword evidence="3" id="KW-0862">Zinc</keyword>
<dbReference type="PANTHER" id="PTHR14677:SF20">
    <property type="entry name" value="ZINC FINGER AN1-TYPE CONTAINING 2A-RELATED"/>
    <property type="match status" value="1"/>
</dbReference>
<evidence type="ECO:0000313" key="6">
    <source>
        <dbReference type="Proteomes" id="UP001163828"/>
    </source>
</evidence>
<dbReference type="EMBL" id="MU790569">
    <property type="protein sequence ID" value="KAJ3997996.1"/>
    <property type="molecule type" value="Genomic_DNA"/>
</dbReference>
<keyword evidence="6" id="KW-1185">Reference proteome</keyword>
<organism evidence="5 6">
    <name type="scientific">Lentinula boryana</name>
    <dbReference type="NCBI Taxonomy" id="40481"/>
    <lineage>
        <taxon>Eukaryota</taxon>
        <taxon>Fungi</taxon>
        <taxon>Dikarya</taxon>
        <taxon>Basidiomycota</taxon>
        <taxon>Agaricomycotina</taxon>
        <taxon>Agaricomycetes</taxon>
        <taxon>Agaricomycetidae</taxon>
        <taxon>Agaricales</taxon>
        <taxon>Marasmiineae</taxon>
        <taxon>Omphalotaceae</taxon>
        <taxon>Lentinula</taxon>
    </lineage>
</organism>
<dbReference type="InterPro" id="IPR035896">
    <property type="entry name" value="AN1-like_Znf"/>
</dbReference>
<dbReference type="Gene3D" id="4.10.1110.10">
    <property type="entry name" value="AN1-like Zinc finger"/>
    <property type="match status" value="2"/>
</dbReference>
<dbReference type="PANTHER" id="PTHR14677">
    <property type="entry name" value="ARSENITE INDUCUBLE RNA ASSOCIATED PROTEIN AIP-1-RELATED"/>
    <property type="match status" value="1"/>
</dbReference>
<evidence type="ECO:0000256" key="2">
    <source>
        <dbReference type="ARBA" id="ARBA00022771"/>
    </source>
</evidence>
<feature type="domain" description="AN1-type" evidence="4">
    <location>
        <begin position="11"/>
        <end position="48"/>
    </location>
</feature>
<dbReference type="Proteomes" id="UP001163828">
    <property type="component" value="Unassembled WGS sequence"/>
</dbReference>
<evidence type="ECO:0000259" key="4">
    <source>
        <dbReference type="SMART" id="SM00154"/>
    </source>
</evidence>
<comment type="caution">
    <text evidence="5">The sequence shown here is derived from an EMBL/GenBank/DDBJ whole genome shotgun (WGS) entry which is preliminary data.</text>
</comment>
<evidence type="ECO:0000256" key="1">
    <source>
        <dbReference type="ARBA" id="ARBA00022723"/>
    </source>
</evidence>
<evidence type="ECO:0000256" key="3">
    <source>
        <dbReference type="ARBA" id="ARBA00022833"/>
    </source>
</evidence>
<dbReference type="InterPro" id="IPR000058">
    <property type="entry name" value="Znf_AN1"/>
</dbReference>
<keyword evidence="2" id="KW-0863">Zinc-finger</keyword>
<dbReference type="SUPFAM" id="SSF118310">
    <property type="entry name" value="AN1-like Zinc finger"/>
    <property type="match status" value="2"/>
</dbReference>
<reference evidence="5" key="1">
    <citation type="submission" date="2022-08" db="EMBL/GenBank/DDBJ databases">
        <authorList>
            <consortium name="DOE Joint Genome Institute"/>
            <person name="Min B."/>
            <person name="Riley R."/>
            <person name="Sierra-Patev S."/>
            <person name="Naranjo-Ortiz M."/>
            <person name="Looney B."/>
            <person name="Konkel Z."/>
            <person name="Slot J.C."/>
            <person name="Sakamoto Y."/>
            <person name="Steenwyk J.L."/>
            <person name="Rokas A."/>
            <person name="Carro J."/>
            <person name="Camarero S."/>
            <person name="Ferreira P."/>
            <person name="Molpeceres G."/>
            <person name="Ruiz-Duenas F.J."/>
            <person name="Serrano A."/>
            <person name="Henrissat B."/>
            <person name="Drula E."/>
            <person name="Hughes K.W."/>
            <person name="Mata J.L."/>
            <person name="Ishikawa N.K."/>
            <person name="Vargas-Isla R."/>
            <person name="Ushijima S."/>
            <person name="Smith C.A."/>
            <person name="Ahrendt S."/>
            <person name="Andreopoulos W."/>
            <person name="He G."/>
            <person name="Labutti K."/>
            <person name="Lipzen A."/>
            <person name="Ng V."/>
            <person name="Sandor L."/>
            <person name="Barry K."/>
            <person name="Martinez A.T."/>
            <person name="Xiao Y."/>
            <person name="Gibbons J.G."/>
            <person name="Terashima K."/>
            <person name="Hibbett D.S."/>
            <person name="Grigoriev I.V."/>
        </authorList>
    </citation>
    <scope>NUCLEOTIDE SEQUENCE</scope>
    <source>
        <strain evidence="5">TFB10827</strain>
    </source>
</reference>
<protein>
    <recommendedName>
        <fullName evidence="4">AN1-type domain-containing protein</fullName>
    </recommendedName>
</protein>
<evidence type="ECO:0000313" key="5">
    <source>
        <dbReference type="EMBL" id="KAJ3997996.1"/>
    </source>
</evidence>
<proteinExistence type="predicted"/>